<gene>
    <name evidence="4" type="ORF">LWI28_025377</name>
</gene>
<dbReference type="Pfam" id="PF02536">
    <property type="entry name" value="mTERF"/>
    <property type="match status" value="2"/>
</dbReference>
<keyword evidence="5" id="KW-1185">Reference proteome</keyword>
<keyword evidence="2" id="KW-0805">Transcription regulation</keyword>
<dbReference type="InterPro" id="IPR003690">
    <property type="entry name" value="MTERF"/>
</dbReference>
<evidence type="ECO:0000256" key="3">
    <source>
        <dbReference type="ARBA" id="ARBA00022946"/>
    </source>
</evidence>
<dbReference type="PANTHER" id="PTHR13068:SF113">
    <property type="entry name" value="TRANSCRIPTION TERMINATION FACTOR MTEF18, MITOCHONDRIAL"/>
    <property type="match status" value="1"/>
</dbReference>
<keyword evidence="3" id="KW-0809">Transit peptide</keyword>
<dbReference type="Proteomes" id="UP001064489">
    <property type="component" value="Chromosome 13"/>
</dbReference>
<keyword evidence="2" id="KW-0806">Transcription termination</keyword>
<evidence type="ECO:0000313" key="5">
    <source>
        <dbReference type="Proteomes" id="UP001064489"/>
    </source>
</evidence>
<dbReference type="PANTHER" id="PTHR13068">
    <property type="entry name" value="CGI-12 PROTEIN-RELATED"/>
    <property type="match status" value="1"/>
</dbReference>
<sequence>MDTMVHEPSKIQIKIKDHSQNPKPRKMNVSKSLYTIFSRHLSSTPVLKKIPFKYRPRAIKEAQEAITDYLHYTRYIPFTYAELISKNSLCTLSNLIADVDGAYSVPNFAGSIKRFLRYHPINEFEFFFESIGIDCNEIHGILPANKFFFAEDGSVFNAACVFSSFGFPWNRLGRLYKEEVSIFSKSSKELTSRLCKIRNCYGFNNVTVVAVCLAFPCVLGGGAELCGETGALIDDLKTIFVEFDLLGCVEGNVDNLYEICRKIRVFYDLGCEKGKLGEMLGRNKSLFVDYTEEALVQKAEYFCRFGVRKEKVGMLLLQGPEILSFDLETPVFSVEGMLSYFGLSADELKSVAEKYPFLLGKNRMANLPHVIRASNLQYWFFNRISNGSHHLLEKYFLNSPDEGLDNEFQDSLERFLSSKLRVHNMNKLEFLHGIGYGENALTIKVLAHVHGTSRELQERFNCLLRIGIEFSKLCTMISLAPKILNQKPEIIDQKVNFLCEEMGASLEYLDAFPTFLCFDLENRIKPRYRFHTWLIEKGLCTKDYSIASMVATSEKNFIARLYGIHPAAPKQWLMCFMNKGPCSSSSC</sequence>
<dbReference type="AlphaFoldDB" id="A0AAD5P4Z3"/>
<comment type="caution">
    <text evidence="4">The sequence shown here is derived from an EMBL/GenBank/DDBJ whole genome shotgun (WGS) entry which is preliminary data.</text>
</comment>
<dbReference type="Gene3D" id="1.25.70.10">
    <property type="entry name" value="Transcription termination factor 3, mitochondrial"/>
    <property type="match status" value="2"/>
</dbReference>
<reference evidence="4 5" key="1">
    <citation type="journal article" date="2022" name="Plant J.">
        <title>Strategies of tolerance reflected in two North American maple genomes.</title>
        <authorList>
            <person name="McEvoy S.L."/>
            <person name="Sezen U.U."/>
            <person name="Trouern-Trend A."/>
            <person name="McMahon S.M."/>
            <person name="Schaberg P.G."/>
            <person name="Yang J."/>
            <person name="Wegrzyn J.L."/>
            <person name="Swenson N.G."/>
        </authorList>
    </citation>
    <scope>NUCLEOTIDE SEQUENCE [LARGE SCALE GENOMIC DNA]</scope>
    <source>
        <strain evidence="4">91603</strain>
    </source>
</reference>
<evidence type="ECO:0000256" key="2">
    <source>
        <dbReference type="ARBA" id="ARBA00022472"/>
    </source>
</evidence>
<dbReference type="GO" id="GO:0006353">
    <property type="term" value="P:DNA-templated transcription termination"/>
    <property type="evidence" value="ECO:0007669"/>
    <property type="project" value="UniProtKB-KW"/>
</dbReference>
<comment type="similarity">
    <text evidence="1">Belongs to the mTERF family.</text>
</comment>
<evidence type="ECO:0000256" key="1">
    <source>
        <dbReference type="ARBA" id="ARBA00007692"/>
    </source>
</evidence>
<dbReference type="InterPro" id="IPR038538">
    <property type="entry name" value="MTERF_sf"/>
</dbReference>
<accession>A0AAD5P4Z3</accession>
<dbReference type="FunFam" id="1.25.70.10:FF:000017">
    <property type="entry name" value="Transcription termination factor MTEF18, mitochondrial"/>
    <property type="match status" value="1"/>
</dbReference>
<dbReference type="GO" id="GO:0003676">
    <property type="term" value="F:nucleic acid binding"/>
    <property type="evidence" value="ECO:0007669"/>
    <property type="project" value="InterPro"/>
</dbReference>
<dbReference type="EMBL" id="JAJSOW010000002">
    <property type="protein sequence ID" value="KAI9198977.1"/>
    <property type="molecule type" value="Genomic_DNA"/>
</dbReference>
<dbReference type="SMART" id="SM00733">
    <property type="entry name" value="Mterf"/>
    <property type="match status" value="3"/>
</dbReference>
<proteinExistence type="inferred from homology"/>
<keyword evidence="2" id="KW-0804">Transcription</keyword>
<protein>
    <submittedName>
        <fullName evidence="4">Uncharacterized protein</fullName>
    </submittedName>
</protein>
<name>A0AAD5P4Z3_ACENE</name>
<organism evidence="4 5">
    <name type="scientific">Acer negundo</name>
    <name type="common">Box elder</name>
    <dbReference type="NCBI Taxonomy" id="4023"/>
    <lineage>
        <taxon>Eukaryota</taxon>
        <taxon>Viridiplantae</taxon>
        <taxon>Streptophyta</taxon>
        <taxon>Embryophyta</taxon>
        <taxon>Tracheophyta</taxon>
        <taxon>Spermatophyta</taxon>
        <taxon>Magnoliopsida</taxon>
        <taxon>eudicotyledons</taxon>
        <taxon>Gunneridae</taxon>
        <taxon>Pentapetalae</taxon>
        <taxon>rosids</taxon>
        <taxon>malvids</taxon>
        <taxon>Sapindales</taxon>
        <taxon>Sapindaceae</taxon>
        <taxon>Hippocastanoideae</taxon>
        <taxon>Acereae</taxon>
        <taxon>Acer</taxon>
    </lineage>
</organism>
<evidence type="ECO:0000313" key="4">
    <source>
        <dbReference type="EMBL" id="KAI9198977.1"/>
    </source>
</evidence>